<evidence type="ECO:0000313" key="6">
    <source>
        <dbReference type="EMBL" id="STY28186.1"/>
    </source>
</evidence>
<dbReference type="InterPro" id="IPR055178">
    <property type="entry name" value="RsdA/BaiN/AoA(So)-like_dom"/>
</dbReference>
<dbReference type="PANTHER" id="PTHR42887:SF2">
    <property type="entry name" value="OS12G0638800 PROTEIN"/>
    <property type="match status" value="1"/>
</dbReference>
<dbReference type="EMBL" id="UGPB01000001">
    <property type="protein sequence ID" value="STY28186.1"/>
    <property type="molecule type" value="Genomic_DNA"/>
</dbReference>
<protein>
    <submittedName>
        <fullName evidence="6">Oxidoreductase with FAD/NAD(P)-binding domain</fullName>
    </submittedName>
</protein>
<dbReference type="SUPFAM" id="SSF160996">
    <property type="entry name" value="HI0933 insert domain-like"/>
    <property type="match status" value="1"/>
</dbReference>
<comment type="cofactor">
    <cofactor evidence="1">
        <name>FAD</name>
        <dbReference type="ChEBI" id="CHEBI:57692"/>
    </cofactor>
</comment>
<dbReference type="Gene3D" id="3.50.50.60">
    <property type="entry name" value="FAD/NAD(P)-binding domain"/>
    <property type="match status" value="1"/>
</dbReference>
<evidence type="ECO:0000256" key="2">
    <source>
        <dbReference type="ARBA" id="ARBA00022630"/>
    </source>
</evidence>
<sequence>MILLNCFSLTSRSKMEVVDVIIIGAGAAGLMCAIEAGKRYRKVVVLDHANKAGKKILMSGGGRCNFTNYYVEPDKYKSHNPHFLKSALTRYTQWDFIELVKKHKIPYHEKTLGQLFCNNKSKDIVDLLLKECDDAGAIIQLNTSVEKIQKSHHFKVHTSKGTFHSESLVIASGGLSIPTMGASPFAYKVAEQFGIRVWPTRAGLVPLTLDVQEKEKIALLSGIGVDSLVQNERIAFRENTLFTHRGLSGPAILQISSYWHAGETICINLLPEINLAESLKRSRTEKPQKQLISILSMHLPKRVSELFVSPELAEKKLADLSNREIESIATAINAWIVKPNGTEGYRTAEVTMGGVDCHAISSKTMEANDIPGLYFIGEAMDVTGWLGGYNFQWAWSSGWAAGQVV</sequence>
<evidence type="ECO:0000313" key="7">
    <source>
        <dbReference type="Proteomes" id="UP000255297"/>
    </source>
</evidence>
<keyword evidence="2" id="KW-0285">Flavoprotein</keyword>
<dbReference type="PRINTS" id="PR00411">
    <property type="entry name" value="PNDRDTASEI"/>
</dbReference>
<feature type="domain" description="RsdA/BaiN/AoA(So)-like Rossmann fold-like" evidence="4">
    <location>
        <begin position="19"/>
        <end position="403"/>
    </location>
</feature>
<dbReference type="Proteomes" id="UP000255297">
    <property type="component" value="Unassembled WGS sequence"/>
</dbReference>
<dbReference type="PANTHER" id="PTHR42887">
    <property type="entry name" value="OS12G0638800 PROTEIN"/>
    <property type="match status" value="1"/>
</dbReference>
<feature type="domain" description="RsdA/BaiN/AoA(So)-like insert" evidence="5">
    <location>
        <begin position="201"/>
        <end position="350"/>
    </location>
</feature>
<dbReference type="InterPro" id="IPR004792">
    <property type="entry name" value="BaiN-like"/>
</dbReference>
<evidence type="ECO:0000259" key="5">
    <source>
        <dbReference type="Pfam" id="PF22780"/>
    </source>
</evidence>
<proteinExistence type="predicted"/>
<keyword evidence="7" id="KW-1185">Reference proteome</keyword>
<evidence type="ECO:0000259" key="4">
    <source>
        <dbReference type="Pfam" id="PF03486"/>
    </source>
</evidence>
<dbReference type="InterPro" id="IPR023166">
    <property type="entry name" value="BaiN-like_dom_sf"/>
</dbReference>
<dbReference type="PRINTS" id="PR00368">
    <property type="entry name" value="FADPNR"/>
</dbReference>
<keyword evidence="3" id="KW-0274">FAD</keyword>
<dbReference type="SUPFAM" id="SSF51905">
    <property type="entry name" value="FAD/NAD(P)-binding domain"/>
    <property type="match status" value="1"/>
</dbReference>
<dbReference type="STRING" id="1122170.GCA_000701265_02321"/>
<dbReference type="Gene3D" id="1.10.8.260">
    <property type="entry name" value="HI0933 insert domain-like"/>
    <property type="match status" value="1"/>
</dbReference>
<reference evidence="6 7" key="1">
    <citation type="submission" date="2018-06" db="EMBL/GenBank/DDBJ databases">
        <authorList>
            <consortium name="Pathogen Informatics"/>
            <person name="Doyle S."/>
        </authorList>
    </citation>
    <scope>NUCLEOTIDE SEQUENCE [LARGE SCALE GENOMIC DNA]</scope>
    <source>
        <strain evidence="6 7">NCTC11532</strain>
    </source>
</reference>
<dbReference type="InterPro" id="IPR036188">
    <property type="entry name" value="FAD/NAD-bd_sf"/>
</dbReference>
<dbReference type="AlphaFoldDB" id="A0A378LMP8"/>
<dbReference type="Pfam" id="PF03486">
    <property type="entry name" value="HI0933_like"/>
    <property type="match status" value="1"/>
</dbReference>
<accession>A0A378LMP8</accession>
<dbReference type="Pfam" id="PF22780">
    <property type="entry name" value="HI0933_like_1st"/>
    <property type="match status" value="1"/>
</dbReference>
<evidence type="ECO:0000256" key="3">
    <source>
        <dbReference type="ARBA" id="ARBA00022827"/>
    </source>
</evidence>
<name>A0A378LMP8_9GAMM</name>
<dbReference type="NCBIfam" id="TIGR00275">
    <property type="entry name" value="aminoacetone oxidase family FAD-binding enzyme"/>
    <property type="match status" value="1"/>
</dbReference>
<evidence type="ECO:0000256" key="1">
    <source>
        <dbReference type="ARBA" id="ARBA00001974"/>
    </source>
</evidence>
<organism evidence="6 7">
    <name type="scientific">Legionella wadsworthii</name>
    <dbReference type="NCBI Taxonomy" id="28088"/>
    <lineage>
        <taxon>Bacteria</taxon>
        <taxon>Pseudomonadati</taxon>
        <taxon>Pseudomonadota</taxon>
        <taxon>Gammaproteobacteria</taxon>
        <taxon>Legionellales</taxon>
        <taxon>Legionellaceae</taxon>
        <taxon>Legionella</taxon>
    </lineage>
</organism>
<gene>
    <name evidence="6" type="primary">yhiN</name>
    <name evidence="6" type="ORF">NCTC11532_00356</name>
</gene>
<dbReference type="Gene3D" id="2.40.30.10">
    <property type="entry name" value="Translation factors"/>
    <property type="match status" value="1"/>
</dbReference>
<dbReference type="InterPro" id="IPR057661">
    <property type="entry name" value="RsdA/BaiN/AoA(So)_Rossmann"/>
</dbReference>